<reference evidence="7" key="2">
    <citation type="submission" date="2014-03" db="EMBL/GenBank/DDBJ databases">
        <title>Candidatus Competibacter-lineage genomes retrieved from metagenomes reveal functional metabolic diversity.</title>
        <authorList>
            <person name="McIlroy S.J."/>
            <person name="Albertsen M."/>
            <person name="Andresen E.K."/>
            <person name="Saunders A.M."/>
            <person name="Kristiansen R."/>
            <person name="Stokholm-Bjerregaard M."/>
            <person name="Nielsen K.L."/>
            <person name="Nielsen P.H."/>
        </authorList>
    </citation>
    <scope>NUCLEOTIDE SEQUENCE</scope>
    <source>
        <strain evidence="7">Run_A_D11</strain>
    </source>
</reference>
<keyword evidence="4 6" id="KW-1133">Transmembrane helix</keyword>
<dbReference type="Proteomes" id="UP000035760">
    <property type="component" value="Unassembled WGS sequence"/>
</dbReference>
<organism evidence="7 8">
    <name type="scientific">Candidatus Competibacter denitrificans Run_A_D11</name>
    <dbReference type="NCBI Taxonomy" id="1400863"/>
    <lineage>
        <taxon>Bacteria</taxon>
        <taxon>Pseudomonadati</taxon>
        <taxon>Pseudomonadota</taxon>
        <taxon>Gammaproteobacteria</taxon>
        <taxon>Candidatus Competibacteraceae</taxon>
        <taxon>Candidatus Competibacter</taxon>
    </lineage>
</organism>
<feature type="transmembrane region" description="Helical" evidence="6">
    <location>
        <begin position="21"/>
        <end position="46"/>
    </location>
</feature>
<keyword evidence="2" id="KW-1003">Cell membrane</keyword>
<comment type="caution">
    <text evidence="7">The sequence shown here is derived from an EMBL/GenBank/DDBJ whole genome shotgun (WGS) entry which is preliminary data.</text>
</comment>
<keyword evidence="8" id="KW-1185">Reference proteome</keyword>
<evidence type="ECO:0000256" key="5">
    <source>
        <dbReference type="ARBA" id="ARBA00023136"/>
    </source>
</evidence>
<reference evidence="7" key="1">
    <citation type="submission" date="2013-07" db="EMBL/GenBank/DDBJ databases">
        <authorList>
            <person name="McIlroy S."/>
        </authorList>
    </citation>
    <scope>NUCLEOTIDE SEQUENCE [LARGE SCALE GENOMIC DNA]</scope>
    <source>
        <strain evidence="7">Run_A_D11</strain>
    </source>
</reference>
<dbReference type="EMBL" id="CBTJ020000019">
    <property type="protein sequence ID" value="CDI01197.1"/>
    <property type="molecule type" value="Genomic_DNA"/>
</dbReference>
<dbReference type="GO" id="GO:0016787">
    <property type="term" value="F:hydrolase activity"/>
    <property type="evidence" value="ECO:0007669"/>
    <property type="project" value="UniProtKB-KW"/>
</dbReference>
<dbReference type="STRING" id="1400863.BN873_140020"/>
<accession>W6M193</accession>
<evidence type="ECO:0000256" key="3">
    <source>
        <dbReference type="ARBA" id="ARBA00022692"/>
    </source>
</evidence>
<dbReference type="AlphaFoldDB" id="W6M193"/>
<dbReference type="InterPro" id="IPR005598">
    <property type="entry name" value="ATP_synth_I"/>
</dbReference>
<evidence type="ECO:0000313" key="7">
    <source>
        <dbReference type="EMBL" id="CDI01197.1"/>
    </source>
</evidence>
<gene>
    <name evidence="7" type="ORF">BN873_140020</name>
</gene>
<evidence type="ECO:0000256" key="4">
    <source>
        <dbReference type="ARBA" id="ARBA00022989"/>
    </source>
</evidence>
<dbReference type="EC" id="3.6.3.14" evidence="7"/>
<sequence>MPARHGAQRIRTNPIMGAKQVTWKIAAIQLLLTLLIATGAFAFGSLQAACSALLGGGISALVSLYFASKVFSVRIGAPAAKIARAFYWGEIVKLLLTVTLLSGALLWRDVAPLPLLLGYSAALMAYWLALPFTFDASVKTL</sequence>
<evidence type="ECO:0000313" key="8">
    <source>
        <dbReference type="Proteomes" id="UP000035760"/>
    </source>
</evidence>
<name>W6M193_9GAMM</name>
<feature type="transmembrane region" description="Helical" evidence="6">
    <location>
        <begin position="52"/>
        <end position="73"/>
    </location>
</feature>
<evidence type="ECO:0000256" key="2">
    <source>
        <dbReference type="ARBA" id="ARBA00022475"/>
    </source>
</evidence>
<keyword evidence="3 6" id="KW-0812">Transmembrane</keyword>
<evidence type="ECO:0000256" key="6">
    <source>
        <dbReference type="SAM" id="Phobius"/>
    </source>
</evidence>
<comment type="subcellular location">
    <subcellularLocation>
        <location evidence="1">Cell membrane</location>
        <topology evidence="1">Multi-pass membrane protein</topology>
    </subcellularLocation>
</comment>
<evidence type="ECO:0000256" key="1">
    <source>
        <dbReference type="ARBA" id="ARBA00004651"/>
    </source>
</evidence>
<proteinExistence type="predicted"/>
<dbReference type="GO" id="GO:0005886">
    <property type="term" value="C:plasma membrane"/>
    <property type="evidence" value="ECO:0007669"/>
    <property type="project" value="UniProtKB-SubCell"/>
</dbReference>
<feature type="transmembrane region" description="Helical" evidence="6">
    <location>
        <begin position="113"/>
        <end position="134"/>
    </location>
</feature>
<protein>
    <submittedName>
        <fullName evidence="7">ATP synthase protein I</fullName>
        <ecNumber evidence="7">3.6.3.14</ecNumber>
    </submittedName>
</protein>
<keyword evidence="5 6" id="KW-0472">Membrane</keyword>
<feature type="transmembrane region" description="Helical" evidence="6">
    <location>
        <begin position="85"/>
        <end position="107"/>
    </location>
</feature>
<dbReference type="Pfam" id="PF03899">
    <property type="entry name" value="ATP-synt_I"/>
    <property type="match status" value="1"/>
</dbReference>
<keyword evidence="7" id="KW-0378">Hydrolase</keyword>